<accession>A0A242C5I1</accession>
<dbReference type="RefSeq" id="WP_086331551.1">
    <property type="nucleotide sequence ID" value="NZ_NGLE02000001.1"/>
</dbReference>
<dbReference type="Proteomes" id="UP000195139">
    <property type="component" value="Unassembled WGS sequence"/>
</dbReference>
<dbReference type="AlphaFoldDB" id="A0A242C5I1"/>
<keyword evidence="4" id="KW-1185">Reference proteome</keyword>
<dbReference type="OrthoDB" id="4050476at2"/>
<gene>
    <name evidence="2" type="ORF">A5880_000409</name>
    <name evidence="3" type="ORF">A5880_002686</name>
</gene>
<dbReference type="EMBL" id="NGLE02000001">
    <property type="protein sequence ID" value="MEI5992870.1"/>
    <property type="molecule type" value="Genomic_DNA"/>
</dbReference>
<reference evidence="2 4" key="2">
    <citation type="submission" date="2018-07" db="EMBL/GenBank/DDBJ databases">
        <title>The Genome Sequence of Enterococcus sp. DIV0659b.</title>
        <authorList>
            <consortium name="The Broad Institute Genomics Platform"/>
            <consortium name="The Broad Institute Genomic Center for Infectious Diseases"/>
            <person name="Earl A."/>
            <person name="Manson A."/>
            <person name="Schwartman J."/>
            <person name="Gilmore M."/>
            <person name="Abouelleil A."/>
            <person name="Cao P."/>
            <person name="Chapman S."/>
            <person name="Cusick C."/>
            <person name="Shea T."/>
            <person name="Young S."/>
            <person name="Neafsey D."/>
            <person name="Nusbaum C."/>
            <person name="Birren B."/>
        </authorList>
    </citation>
    <scope>NUCLEOTIDE SEQUENCE [LARGE SCALE GENOMIC DNA]</scope>
    <source>
        <strain evidence="2 4">4G2_DIV0659</strain>
    </source>
</reference>
<evidence type="ECO:0000313" key="2">
    <source>
        <dbReference type="EMBL" id="MEI5992870.1"/>
    </source>
</evidence>
<evidence type="ECO:0000313" key="3">
    <source>
        <dbReference type="EMBL" id="OTO05513.1"/>
    </source>
</evidence>
<reference evidence="3" key="1">
    <citation type="submission" date="2017-05" db="EMBL/GenBank/DDBJ databases">
        <title>The Genome Sequence of Enterococcus sp. 4G2_DIV0659.</title>
        <authorList>
            <consortium name="The Broad Institute Genomics Platform"/>
            <consortium name="The Broad Institute Genomic Center for Infectious Diseases"/>
            <person name="Earl A."/>
            <person name="Manson A."/>
            <person name="Schwartman J."/>
            <person name="Gilmore M."/>
            <person name="Abouelleil A."/>
            <person name="Cao P."/>
            <person name="Chapman S."/>
            <person name="Cusick C."/>
            <person name="Shea T."/>
            <person name="Young S."/>
            <person name="Neafsey D."/>
            <person name="Nusbaum C."/>
            <person name="Birren B."/>
        </authorList>
    </citation>
    <scope>NUCLEOTIDE SEQUENCE [LARGE SCALE GENOMIC DNA]</scope>
    <source>
        <strain evidence="3">4G2_DIV0659</strain>
    </source>
</reference>
<name>A0A242C5I1_9ENTE</name>
<dbReference type="STRING" id="1834181.A5880_002686"/>
<organism evidence="3">
    <name type="scientific">Candidatus Enterococcus mansonii</name>
    <dbReference type="NCBI Taxonomy" id="1834181"/>
    <lineage>
        <taxon>Bacteria</taxon>
        <taxon>Bacillati</taxon>
        <taxon>Bacillota</taxon>
        <taxon>Bacilli</taxon>
        <taxon>Lactobacillales</taxon>
        <taxon>Enterococcaceae</taxon>
        <taxon>Enterococcus</taxon>
    </lineage>
</organism>
<dbReference type="EMBL" id="NGLE01000004">
    <property type="protein sequence ID" value="OTO05513.1"/>
    <property type="molecule type" value="Genomic_DNA"/>
</dbReference>
<dbReference type="Pfam" id="PF23944">
    <property type="entry name" value="DUF7278"/>
    <property type="match status" value="1"/>
</dbReference>
<proteinExistence type="predicted"/>
<evidence type="ECO:0000313" key="4">
    <source>
        <dbReference type="Proteomes" id="UP000195139"/>
    </source>
</evidence>
<sequence length="369" mass="42807">MELFEQVEWVNWKKLNDSEKEVLLRQLLMYFVPPTMEVNRIELVTFDLYGIKCRTFELELDGELFVFIPGNNEAILGWDLGAEGLRAHELLSFDVESLEKNTFKTTLTNDAISQTSDWIQEDRPFDLTSLEGVSSYINAHTTPLRKVAIPAMLVQKYALPAGTEFLGVFDTVTGMFEGELEQFTPYEKCINEHLFPGLSAEESFSWSFPKSLLVENECYLEFLPESDYYFVYSHSGCTHEALKLALKRQGFDLLSEDQWEYVVGAGTRRLFRWGNELLIQDNESGRQIKSKMNGANMFGLVIDTQKNRFELTDHRTIVKLTIQLEEKEHLIEQMLPLSTYYHHPSHIISADKTLHPNEYLYRKVIKIEK</sequence>
<comment type="caution">
    <text evidence="3">The sequence shown here is derived from an EMBL/GenBank/DDBJ whole genome shotgun (WGS) entry which is preliminary data.</text>
</comment>
<protein>
    <recommendedName>
        <fullName evidence="1">DUF7278 domain-containing protein</fullName>
    </recommendedName>
</protein>
<feature type="domain" description="DUF7278" evidence="1">
    <location>
        <begin position="164"/>
        <end position="233"/>
    </location>
</feature>
<evidence type="ECO:0000259" key="1">
    <source>
        <dbReference type="Pfam" id="PF23944"/>
    </source>
</evidence>
<dbReference type="InterPro" id="IPR055702">
    <property type="entry name" value="DUF7278"/>
</dbReference>